<proteinExistence type="predicted"/>
<dbReference type="Proteomes" id="UP000886595">
    <property type="component" value="Unassembled WGS sequence"/>
</dbReference>
<keyword evidence="2" id="KW-1185">Reference proteome</keyword>
<dbReference type="EMBL" id="JAAMPC010000005">
    <property type="protein sequence ID" value="KAG2311922.1"/>
    <property type="molecule type" value="Genomic_DNA"/>
</dbReference>
<accession>A0A8X8AVQ1</accession>
<evidence type="ECO:0000313" key="2">
    <source>
        <dbReference type="Proteomes" id="UP000886595"/>
    </source>
</evidence>
<sequence length="127" mass="14576">MGGTSRIRSGVNKDLHQDHVSLTFREEFRGCDFGKSGKRLENESSRSGYELEKASAICDSIAVKGLSSDYMDNEGVIGSLGFTMNGNTEYLKAIMGFRADMQYIRLARNWKWDWMWLCWFHEEVTCL</sequence>
<gene>
    <name evidence="1" type="ORF">Bca52824_023479</name>
</gene>
<comment type="caution">
    <text evidence="1">The sequence shown here is derived from an EMBL/GenBank/DDBJ whole genome shotgun (WGS) entry which is preliminary data.</text>
</comment>
<dbReference type="AlphaFoldDB" id="A0A8X8AVQ1"/>
<organism evidence="1 2">
    <name type="scientific">Brassica carinata</name>
    <name type="common">Ethiopian mustard</name>
    <name type="synonym">Abyssinian cabbage</name>
    <dbReference type="NCBI Taxonomy" id="52824"/>
    <lineage>
        <taxon>Eukaryota</taxon>
        <taxon>Viridiplantae</taxon>
        <taxon>Streptophyta</taxon>
        <taxon>Embryophyta</taxon>
        <taxon>Tracheophyta</taxon>
        <taxon>Spermatophyta</taxon>
        <taxon>Magnoliopsida</taxon>
        <taxon>eudicotyledons</taxon>
        <taxon>Gunneridae</taxon>
        <taxon>Pentapetalae</taxon>
        <taxon>rosids</taxon>
        <taxon>malvids</taxon>
        <taxon>Brassicales</taxon>
        <taxon>Brassicaceae</taxon>
        <taxon>Brassiceae</taxon>
        <taxon>Brassica</taxon>
    </lineage>
</organism>
<name>A0A8X8AVQ1_BRACI</name>
<evidence type="ECO:0000313" key="1">
    <source>
        <dbReference type="EMBL" id="KAG2311922.1"/>
    </source>
</evidence>
<protein>
    <submittedName>
        <fullName evidence="1">Uncharacterized protein</fullName>
    </submittedName>
</protein>
<dbReference type="OrthoDB" id="10605812at2759"/>
<reference evidence="1 2" key="1">
    <citation type="submission" date="2020-02" db="EMBL/GenBank/DDBJ databases">
        <authorList>
            <person name="Ma Q."/>
            <person name="Huang Y."/>
            <person name="Song X."/>
            <person name="Pei D."/>
        </authorList>
    </citation>
    <scope>NUCLEOTIDE SEQUENCE [LARGE SCALE GENOMIC DNA]</scope>
    <source>
        <strain evidence="1">Sxm20200214</strain>
        <tissue evidence="1">Leaf</tissue>
    </source>
</reference>